<name>A0A3T0MY79_9RHOB</name>
<proteinExistence type="predicted"/>
<dbReference type="KEGG" id="sedi:EBB79_01520"/>
<accession>A0A3T0MY79</accession>
<gene>
    <name evidence="1" type="ORF">EBB79_01520</name>
</gene>
<sequence>MTFEHVNSAVQAQGLEIHGSLHPRRSPVTGLTTGTLVLLGTAGAFWPAFTASAEYSDGAPDPVDRWSRRVVSALAQRFSATAHFPFGGPPYAPFINWALASGRAFSSPSQMMVHDQVGLMISFRGALHFADEIDIPPAPTAPSPCDTCADKPCLTSCPVGAFVDGGPYNLQPCHQHLDSDKGTECMAHGCIARRACPLSLGANRDFSQSSHHMRYFHFI</sequence>
<protein>
    <submittedName>
        <fullName evidence="1">Ferredoxin</fullName>
    </submittedName>
</protein>
<keyword evidence="2" id="KW-1185">Reference proteome</keyword>
<reference evidence="1 2" key="1">
    <citation type="submission" date="2018-10" db="EMBL/GenBank/DDBJ databases">
        <title>Parasedimentitalea marina sp. nov., a psychrophilic bacterium isolated from deep seawater of the New Britain Trench.</title>
        <authorList>
            <person name="Cao J."/>
        </authorList>
    </citation>
    <scope>NUCLEOTIDE SEQUENCE [LARGE SCALE GENOMIC DNA]</scope>
    <source>
        <strain evidence="1 2">W43</strain>
    </source>
</reference>
<evidence type="ECO:0000313" key="1">
    <source>
        <dbReference type="EMBL" id="AZV76707.1"/>
    </source>
</evidence>
<dbReference type="AlphaFoldDB" id="A0A3T0MY79"/>
<evidence type="ECO:0000313" key="2">
    <source>
        <dbReference type="Proteomes" id="UP000283063"/>
    </source>
</evidence>
<dbReference type="EMBL" id="CP033219">
    <property type="protein sequence ID" value="AZV76707.1"/>
    <property type="molecule type" value="Genomic_DNA"/>
</dbReference>
<dbReference type="Proteomes" id="UP000283063">
    <property type="component" value="Chromosome"/>
</dbReference>
<dbReference type="RefSeq" id="WP_127747149.1">
    <property type="nucleotide sequence ID" value="NZ_CP033219.1"/>
</dbReference>
<dbReference type="OrthoDB" id="8279740at2"/>
<organism evidence="1 2">
    <name type="scientific">Parasedimentitalea marina</name>
    <dbReference type="NCBI Taxonomy" id="2483033"/>
    <lineage>
        <taxon>Bacteria</taxon>
        <taxon>Pseudomonadati</taxon>
        <taxon>Pseudomonadota</taxon>
        <taxon>Alphaproteobacteria</taxon>
        <taxon>Rhodobacterales</taxon>
        <taxon>Paracoccaceae</taxon>
        <taxon>Parasedimentitalea</taxon>
    </lineage>
</organism>